<evidence type="ECO:0000256" key="3">
    <source>
        <dbReference type="ARBA" id="ARBA00023163"/>
    </source>
</evidence>
<keyword evidence="1" id="KW-0805">Transcription regulation</keyword>
<dbReference type="PROSITE" id="PS00041">
    <property type="entry name" value="HTH_ARAC_FAMILY_1"/>
    <property type="match status" value="1"/>
</dbReference>
<protein>
    <submittedName>
        <fullName evidence="5">Transcriptional regulator, AraC family</fullName>
    </submittedName>
</protein>
<dbReference type="InterPro" id="IPR018062">
    <property type="entry name" value="HTH_AraC-typ_CS"/>
</dbReference>
<gene>
    <name evidence="5" type="ordered locus">Clole_3852</name>
</gene>
<dbReference type="HOGENOM" id="CLU_036605_3_2_9"/>
<feature type="domain" description="HTH araC/xylS-type" evidence="4">
    <location>
        <begin position="122"/>
        <end position="220"/>
    </location>
</feature>
<keyword evidence="3" id="KW-0804">Transcription</keyword>
<dbReference type="SMART" id="SM00342">
    <property type="entry name" value="HTH_ARAC"/>
    <property type="match status" value="1"/>
</dbReference>
<dbReference type="PANTHER" id="PTHR43280">
    <property type="entry name" value="ARAC-FAMILY TRANSCRIPTIONAL REGULATOR"/>
    <property type="match status" value="1"/>
</dbReference>
<name>F2JJD7_CELLD</name>
<dbReference type="AlphaFoldDB" id="F2JJD7"/>
<organism evidence="5 6">
    <name type="scientific">Cellulosilyticum lentocellum (strain ATCC 49066 / DSM 5427 / NCIMB 11756 / RHM5)</name>
    <name type="common">Clostridium lentocellum</name>
    <dbReference type="NCBI Taxonomy" id="642492"/>
    <lineage>
        <taxon>Bacteria</taxon>
        <taxon>Bacillati</taxon>
        <taxon>Bacillota</taxon>
        <taxon>Clostridia</taxon>
        <taxon>Lachnospirales</taxon>
        <taxon>Cellulosilyticaceae</taxon>
        <taxon>Cellulosilyticum</taxon>
    </lineage>
</organism>
<dbReference type="InterPro" id="IPR020449">
    <property type="entry name" value="Tscrpt_reg_AraC-type_HTH"/>
</dbReference>
<accession>F2JJD7</accession>
<dbReference type="GO" id="GO:0043565">
    <property type="term" value="F:sequence-specific DNA binding"/>
    <property type="evidence" value="ECO:0007669"/>
    <property type="project" value="InterPro"/>
</dbReference>
<evidence type="ECO:0000259" key="4">
    <source>
        <dbReference type="PROSITE" id="PS01124"/>
    </source>
</evidence>
<dbReference type="GO" id="GO:0003700">
    <property type="term" value="F:DNA-binding transcription factor activity"/>
    <property type="evidence" value="ECO:0007669"/>
    <property type="project" value="InterPro"/>
</dbReference>
<evidence type="ECO:0000313" key="5">
    <source>
        <dbReference type="EMBL" id="ADZ85532.1"/>
    </source>
</evidence>
<keyword evidence="2" id="KW-0238">DNA-binding</keyword>
<dbReference type="STRING" id="642492.Clole_3852"/>
<keyword evidence="6" id="KW-1185">Reference proteome</keyword>
<sequence>MREIFVSDDYFFNLEVSLIMETRDKEKLLQLVKQKHSWEIQDNLSASTKRNDLLIWNVLYTREIIKNGVSKQYLHPVYNKYYKSIQLLSSLAELQDIECKMIHSYFDILTHSLEAAGHTMVNKMISYLYLHIEDKIVLSDMAAAVNLSIGYMCQCFKEALGMSIMNYNKKIKIERAQILLTGTDYSILEIATLLGFCDQSNFCKAFKQITGMSPSKYRSLDIK</sequence>
<evidence type="ECO:0000256" key="1">
    <source>
        <dbReference type="ARBA" id="ARBA00023015"/>
    </source>
</evidence>
<dbReference type="InterPro" id="IPR009057">
    <property type="entry name" value="Homeodomain-like_sf"/>
</dbReference>
<dbReference type="PROSITE" id="PS01124">
    <property type="entry name" value="HTH_ARAC_FAMILY_2"/>
    <property type="match status" value="1"/>
</dbReference>
<evidence type="ECO:0000256" key="2">
    <source>
        <dbReference type="ARBA" id="ARBA00023125"/>
    </source>
</evidence>
<dbReference type="SUPFAM" id="SSF46689">
    <property type="entry name" value="Homeodomain-like"/>
    <property type="match status" value="2"/>
</dbReference>
<dbReference type="Pfam" id="PF12833">
    <property type="entry name" value="HTH_18"/>
    <property type="match status" value="1"/>
</dbReference>
<dbReference type="PRINTS" id="PR00032">
    <property type="entry name" value="HTHARAC"/>
</dbReference>
<dbReference type="Proteomes" id="UP000008467">
    <property type="component" value="Chromosome"/>
</dbReference>
<dbReference type="eggNOG" id="COG2169">
    <property type="taxonomic scope" value="Bacteria"/>
</dbReference>
<reference evidence="5 6" key="1">
    <citation type="journal article" date="2011" name="J. Bacteriol.">
        <title>Complete genome sequence of the cellulose-degrading bacterium Cellulosilyticum lentocellum.</title>
        <authorList>
            <consortium name="US DOE Joint Genome Institute"/>
            <person name="Miller D.A."/>
            <person name="Suen G."/>
            <person name="Bruce D."/>
            <person name="Copeland A."/>
            <person name="Cheng J.F."/>
            <person name="Detter C."/>
            <person name="Goodwin L.A."/>
            <person name="Han C.S."/>
            <person name="Hauser L.J."/>
            <person name="Land M.L."/>
            <person name="Lapidus A."/>
            <person name="Lucas S."/>
            <person name="Meincke L."/>
            <person name="Pitluck S."/>
            <person name="Tapia R."/>
            <person name="Teshima H."/>
            <person name="Woyke T."/>
            <person name="Fox B.G."/>
            <person name="Angert E.R."/>
            <person name="Currie C.R."/>
        </authorList>
    </citation>
    <scope>NUCLEOTIDE SEQUENCE [LARGE SCALE GENOMIC DNA]</scope>
    <source>
        <strain evidence="6">ATCC 49066 / DSM 5427 / NCIMB 11756 / RHM5</strain>
    </source>
</reference>
<evidence type="ECO:0000313" key="6">
    <source>
        <dbReference type="Proteomes" id="UP000008467"/>
    </source>
</evidence>
<proteinExistence type="predicted"/>
<dbReference type="EMBL" id="CP002582">
    <property type="protein sequence ID" value="ADZ85532.1"/>
    <property type="molecule type" value="Genomic_DNA"/>
</dbReference>
<dbReference type="KEGG" id="cle:Clole_3852"/>
<dbReference type="RefSeq" id="WP_013658806.1">
    <property type="nucleotide sequence ID" value="NC_015275.1"/>
</dbReference>
<dbReference type="Gene3D" id="1.10.10.60">
    <property type="entry name" value="Homeodomain-like"/>
    <property type="match status" value="2"/>
</dbReference>
<dbReference type="PANTHER" id="PTHR43280:SF28">
    <property type="entry name" value="HTH-TYPE TRANSCRIPTIONAL ACTIVATOR RHAS"/>
    <property type="match status" value="1"/>
</dbReference>
<dbReference type="InterPro" id="IPR018060">
    <property type="entry name" value="HTH_AraC"/>
</dbReference>